<feature type="transmembrane region" description="Helical" evidence="2">
    <location>
        <begin position="77"/>
        <end position="96"/>
    </location>
</feature>
<dbReference type="Proteomes" id="UP000277928">
    <property type="component" value="Unassembled WGS sequence"/>
</dbReference>
<keyword evidence="2" id="KW-0472">Membrane</keyword>
<feature type="transmembrane region" description="Helical" evidence="2">
    <location>
        <begin position="155"/>
        <end position="183"/>
    </location>
</feature>
<feature type="transmembrane region" description="Helical" evidence="2">
    <location>
        <begin position="117"/>
        <end position="135"/>
    </location>
</feature>
<evidence type="ECO:0000256" key="2">
    <source>
        <dbReference type="SAM" id="Phobius"/>
    </source>
</evidence>
<keyword evidence="2" id="KW-1133">Transmembrane helix</keyword>
<feature type="region of interest" description="Disordered" evidence="1">
    <location>
        <begin position="211"/>
        <end position="251"/>
    </location>
</feature>
<dbReference type="OMA" id="WICSQIH"/>
<dbReference type="EMBL" id="UYRX01000202">
    <property type="protein sequence ID" value="VDK77316.1"/>
    <property type="molecule type" value="Genomic_DNA"/>
</dbReference>
<gene>
    <name evidence="3" type="ORF">NLS_LOCUS3615</name>
</gene>
<feature type="transmembrane region" description="Helical" evidence="2">
    <location>
        <begin position="43"/>
        <end position="65"/>
    </location>
</feature>
<evidence type="ECO:0000313" key="4">
    <source>
        <dbReference type="Proteomes" id="UP000277928"/>
    </source>
</evidence>
<evidence type="ECO:0000313" key="3">
    <source>
        <dbReference type="EMBL" id="VDK77316.1"/>
    </source>
</evidence>
<name>A0A3P6SQL6_LITSI</name>
<keyword evidence="2" id="KW-0812">Transmembrane</keyword>
<organism evidence="3 4">
    <name type="scientific">Litomosoides sigmodontis</name>
    <name type="common">Filarial nematode worm</name>
    <dbReference type="NCBI Taxonomy" id="42156"/>
    <lineage>
        <taxon>Eukaryota</taxon>
        <taxon>Metazoa</taxon>
        <taxon>Ecdysozoa</taxon>
        <taxon>Nematoda</taxon>
        <taxon>Chromadorea</taxon>
        <taxon>Rhabditida</taxon>
        <taxon>Spirurina</taxon>
        <taxon>Spiruromorpha</taxon>
        <taxon>Filarioidea</taxon>
        <taxon>Onchocercidae</taxon>
        <taxon>Litomosoides</taxon>
    </lineage>
</organism>
<reference evidence="3 4" key="1">
    <citation type="submission" date="2018-08" db="EMBL/GenBank/DDBJ databases">
        <authorList>
            <person name="Laetsch R D."/>
            <person name="Stevens L."/>
            <person name="Kumar S."/>
            <person name="Blaxter L. M."/>
        </authorList>
    </citation>
    <scope>NUCLEOTIDE SEQUENCE [LARGE SCALE GENOMIC DNA]</scope>
</reference>
<dbReference type="OrthoDB" id="5857178at2759"/>
<feature type="compositionally biased region" description="Polar residues" evidence="1">
    <location>
        <begin position="216"/>
        <end position="228"/>
    </location>
</feature>
<keyword evidence="4" id="KW-1185">Reference proteome</keyword>
<feature type="compositionally biased region" description="Polar residues" evidence="1">
    <location>
        <begin position="238"/>
        <end position="251"/>
    </location>
</feature>
<accession>A0A3P6SQL6</accession>
<protein>
    <submittedName>
        <fullName evidence="3">Uncharacterized protein</fullName>
    </submittedName>
</protein>
<dbReference type="AlphaFoldDB" id="A0A3P6SQL6"/>
<sequence>MSTPSHRMASSRHRDAINLTSSATNIKKEQRHLWICSQIHCRIIFLTVQILMIISSLVMLINNIIKPPSDEAGWGHSFIAYAILFGALTGIWTLKLTDNIPQKNHQTKKYFITSPKVTIIPSYIVQICFIIWFAYESFHYLVEQMPSFMERSPLFLFFGVLIPFWITWLVVLYVFAAEINCFIHIINRSRHWRPSQYPPSLLNMRALNNGRKHSADSPSSRNCLTPGTFQERERTKSTDSITTVSSGPKKAYNNTETRIEVIPPIHASEKMSPYFLECSRIGISMTSGHLETVPEESSKSTNSLA</sequence>
<evidence type="ECO:0000256" key="1">
    <source>
        <dbReference type="SAM" id="MobiDB-lite"/>
    </source>
</evidence>
<proteinExistence type="predicted"/>